<accession>A0A2S2R608</accession>
<sequence>MSANNSTKPKRTVPPIQIINNQVVKTKPIMNKNNNSQSQSENKRSLPQSPKTPTSTTSATTSKKTKYFISPNRYSALAETDLVTTDTANVTNNNQNDFNAHSQGSHNSTTHTLKKKDLPPPIFIKGVIHFSELSKAFSDLIGPDSFSCKSTSTHLKLQPNTPENYRKIINFLNENEAQFHTYQLQSDKAFRVVIRNLHPSTLVSEISLALEEVGHSVRKVTNILHYQTKNPLPLFFVDLEPDGNNYDIFDITSILHTKIRIEEPHKQRQIPQCTKCQSYGHTKSYCSYSPRCVKCGECHLTVSCTKSRESPAICALCNGNHLANYKGCTIYKELQQRRRYPSNTKQISQQQQFQHLNTQLNHQPTNPPFTNTRDRTYANVTGNDTTQNKNADSPSSNNLENFISKFLDDFKSMINPLLALLTTVISKLSIIKND</sequence>
<feature type="domain" description="Pre-C2HC" evidence="2">
    <location>
        <begin position="203"/>
        <end position="271"/>
    </location>
</feature>
<feature type="region of interest" description="Disordered" evidence="1">
    <location>
        <begin position="364"/>
        <end position="397"/>
    </location>
</feature>
<dbReference type="EMBL" id="GGMS01016195">
    <property type="protein sequence ID" value="MBY85398.1"/>
    <property type="molecule type" value="Transcribed_RNA"/>
</dbReference>
<feature type="region of interest" description="Disordered" evidence="1">
    <location>
        <begin position="1"/>
        <end position="64"/>
    </location>
</feature>
<feature type="compositionally biased region" description="Low complexity" evidence="1">
    <location>
        <begin position="31"/>
        <end position="40"/>
    </location>
</feature>
<reference evidence="3" key="1">
    <citation type="submission" date="2018-04" db="EMBL/GenBank/DDBJ databases">
        <title>Transcriptome assembly of Sipha flava.</title>
        <authorList>
            <person name="Scully E.D."/>
            <person name="Geib S.M."/>
            <person name="Palmer N.A."/>
            <person name="Koch K."/>
            <person name="Bradshaw J."/>
            <person name="Heng-Moss T."/>
            <person name="Sarath G."/>
        </authorList>
    </citation>
    <scope>NUCLEOTIDE SEQUENCE</scope>
</reference>
<dbReference type="InterPro" id="IPR006579">
    <property type="entry name" value="Pre_C2HC_dom"/>
</dbReference>
<feature type="compositionally biased region" description="Polar residues" evidence="1">
    <location>
        <begin position="378"/>
        <end position="397"/>
    </location>
</feature>
<evidence type="ECO:0000313" key="3">
    <source>
        <dbReference type="EMBL" id="MBY85398.1"/>
    </source>
</evidence>
<organism evidence="3">
    <name type="scientific">Sipha flava</name>
    <name type="common">yellow sugarcane aphid</name>
    <dbReference type="NCBI Taxonomy" id="143950"/>
    <lineage>
        <taxon>Eukaryota</taxon>
        <taxon>Metazoa</taxon>
        <taxon>Ecdysozoa</taxon>
        <taxon>Arthropoda</taxon>
        <taxon>Hexapoda</taxon>
        <taxon>Insecta</taxon>
        <taxon>Pterygota</taxon>
        <taxon>Neoptera</taxon>
        <taxon>Paraneoptera</taxon>
        <taxon>Hemiptera</taxon>
        <taxon>Sternorrhyncha</taxon>
        <taxon>Aphidomorpha</taxon>
        <taxon>Aphidoidea</taxon>
        <taxon>Aphididae</taxon>
        <taxon>Sipha</taxon>
    </lineage>
</organism>
<dbReference type="SMART" id="SM00596">
    <property type="entry name" value="PRE_C2HC"/>
    <property type="match status" value="1"/>
</dbReference>
<evidence type="ECO:0000256" key="1">
    <source>
        <dbReference type="SAM" id="MobiDB-lite"/>
    </source>
</evidence>
<dbReference type="Pfam" id="PF07530">
    <property type="entry name" value="PRE_C2HC"/>
    <property type="match status" value="1"/>
</dbReference>
<dbReference type="OrthoDB" id="6624230at2759"/>
<gene>
    <name evidence="3" type="ORF">g.153725</name>
</gene>
<proteinExistence type="predicted"/>
<protein>
    <submittedName>
        <fullName evidence="3">Nucleic-acid-binding protein</fullName>
    </submittedName>
</protein>
<feature type="compositionally biased region" description="Low complexity" evidence="1">
    <location>
        <begin position="88"/>
        <end position="97"/>
    </location>
</feature>
<feature type="region of interest" description="Disordered" evidence="1">
    <location>
        <begin position="88"/>
        <end position="115"/>
    </location>
</feature>
<evidence type="ECO:0000259" key="2">
    <source>
        <dbReference type="SMART" id="SM00596"/>
    </source>
</evidence>
<feature type="compositionally biased region" description="Low complexity" evidence="1">
    <location>
        <begin position="49"/>
        <end position="62"/>
    </location>
</feature>
<dbReference type="AlphaFoldDB" id="A0A2S2R608"/>
<feature type="compositionally biased region" description="Polar residues" evidence="1">
    <location>
        <begin position="98"/>
        <end position="111"/>
    </location>
</feature>
<name>A0A2S2R608_9HEMI</name>